<feature type="domain" description="PAS" evidence="2">
    <location>
        <begin position="40"/>
        <end position="86"/>
    </location>
</feature>
<dbReference type="AlphaFoldDB" id="Q2RTE0"/>
<dbReference type="EMBL" id="CP000230">
    <property type="protein sequence ID" value="ABC22605.1"/>
    <property type="molecule type" value="Genomic_DNA"/>
</dbReference>
<dbReference type="SMART" id="SM00091">
    <property type="entry name" value="PAS"/>
    <property type="match status" value="2"/>
</dbReference>
<dbReference type="HOGENOM" id="CLU_000445_70_20_5"/>
<evidence type="ECO:0000259" key="4">
    <source>
        <dbReference type="PROSITE" id="PS50883"/>
    </source>
</evidence>
<dbReference type="Pfam" id="PF13185">
    <property type="entry name" value="GAF_2"/>
    <property type="match status" value="1"/>
</dbReference>
<evidence type="ECO:0000259" key="2">
    <source>
        <dbReference type="PROSITE" id="PS50112"/>
    </source>
</evidence>
<dbReference type="STRING" id="269796.Rru_A1805"/>
<keyword evidence="1" id="KW-0472">Membrane</keyword>
<dbReference type="CDD" id="cd01948">
    <property type="entry name" value="EAL"/>
    <property type="match status" value="1"/>
</dbReference>
<evidence type="ECO:0000313" key="6">
    <source>
        <dbReference type="EMBL" id="ABC22605.1"/>
    </source>
</evidence>
<dbReference type="PROSITE" id="PS50112">
    <property type="entry name" value="PAS"/>
    <property type="match status" value="2"/>
</dbReference>
<dbReference type="InterPro" id="IPR003018">
    <property type="entry name" value="GAF"/>
</dbReference>
<dbReference type="InterPro" id="IPR035965">
    <property type="entry name" value="PAS-like_dom_sf"/>
</dbReference>
<reference evidence="6 7" key="1">
    <citation type="journal article" date="2011" name="Stand. Genomic Sci.">
        <title>Complete genome sequence of Rhodospirillum rubrum type strain (S1).</title>
        <authorList>
            <person name="Munk A.C."/>
            <person name="Copeland A."/>
            <person name="Lucas S."/>
            <person name="Lapidus A."/>
            <person name="Del Rio T.G."/>
            <person name="Barry K."/>
            <person name="Detter J.C."/>
            <person name="Hammon N."/>
            <person name="Israni S."/>
            <person name="Pitluck S."/>
            <person name="Brettin T."/>
            <person name="Bruce D."/>
            <person name="Han C."/>
            <person name="Tapia R."/>
            <person name="Gilna P."/>
            <person name="Schmutz J."/>
            <person name="Larimer F."/>
            <person name="Land M."/>
            <person name="Kyrpides N.C."/>
            <person name="Mavromatis K."/>
            <person name="Richardson P."/>
            <person name="Rohde M."/>
            <person name="Goker M."/>
            <person name="Klenk H.P."/>
            <person name="Zhang Y."/>
            <person name="Roberts G.P."/>
            <person name="Reslewic S."/>
            <person name="Schwartz D.C."/>
        </authorList>
    </citation>
    <scope>NUCLEOTIDE SEQUENCE [LARGE SCALE GENOMIC DNA]</scope>
    <source>
        <strain evidence="7">ATCC 11170 / ATH 1.1.1 / DSM 467 / LMG 4362 / NCIMB 8255 / S1</strain>
    </source>
</reference>
<protein>
    <submittedName>
        <fullName evidence="6">Diguanylate cyclase/phosphodiesterase with PAS/PAC sensor(S)</fullName>
    </submittedName>
</protein>
<organism evidence="6 7">
    <name type="scientific">Rhodospirillum rubrum (strain ATCC 11170 / ATH 1.1.1 / DSM 467 / LMG 4362 / NCIMB 8255 / S1)</name>
    <dbReference type="NCBI Taxonomy" id="269796"/>
    <lineage>
        <taxon>Bacteria</taxon>
        <taxon>Pseudomonadati</taxon>
        <taxon>Pseudomonadota</taxon>
        <taxon>Alphaproteobacteria</taxon>
        <taxon>Rhodospirillales</taxon>
        <taxon>Rhodospirillaceae</taxon>
        <taxon>Rhodospirillum</taxon>
    </lineage>
</organism>
<dbReference type="PROSITE" id="PS50883">
    <property type="entry name" value="EAL"/>
    <property type="match status" value="1"/>
</dbReference>
<dbReference type="InterPro" id="IPR035919">
    <property type="entry name" value="EAL_sf"/>
</dbReference>
<evidence type="ECO:0000313" key="7">
    <source>
        <dbReference type="Proteomes" id="UP000001929"/>
    </source>
</evidence>
<evidence type="ECO:0000256" key="1">
    <source>
        <dbReference type="SAM" id="Phobius"/>
    </source>
</evidence>
<dbReference type="Pfam" id="PF00563">
    <property type="entry name" value="EAL"/>
    <property type="match status" value="1"/>
</dbReference>
<dbReference type="NCBIfam" id="TIGR00229">
    <property type="entry name" value="sensory_box"/>
    <property type="match status" value="1"/>
</dbReference>
<dbReference type="InterPro" id="IPR013767">
    <property type="entry name" value="PAS_fold"/>
</dbReference>
<name>Q2RTE0_RHORT</name>
<dbReference type="NCBIfam" id="TIGR00254">
    <property type="entry name" value="GGDEF"/>
    <property type="match status" value="1"/>
</dbReference>
<dbReference type="InterPro" id="IPR052155">
    <property type="entry name" value="Biofilm_reg_signaling"/>
</dbReference>
<dbReference type="RefSeq" id="WP_011389558.1">
    <property type="nucleotide sequence ID" value="NC_007643.1"/>
</dbReference>
<proteinExistence type="predicted"/>
<dbReference type="InterPro" id="IPR043128">
    <property type="entry name" value="Rev_trsase/Diguanyl_cyclase"/>
</dbReference>
<dbReference type="Proteomes" id="UP000001929">
    <property type="component" value="Chromosome"/>
</dbReference>
<dbReference type="InterPro" id="IPR000700">
    <property type="entry name" value="PAS-assoc_C"/>
</dbReference>
<dbReference type="Gene3D" id="3.20.20.450">
    <property type="entry name" value="EAL domain"/>
    <property type="match status" value="1"/>
</dbReference>
<keyword evidence="1" id="KW-1133">Transmembrane helix</keyword>
<evidence type="ECO:0000259" key="3">
    <source>
        <dbReference type="PROSITE" id="PS50113"/>
    </source>
</evidence>
<dbReference type="InterPro" id="IPR001633">
    <property type="entry name" value="EAL_dom"/>
</dbReference>
<feature type="transmembrane region" description="Helical" evidence="1">
    <location>
        <begin position="6"/>
        <end position="29"/>
    </location>
</feature>
<dbReference type="PROSITE" id="PS50887">
    <property type="entry name" value="GGDEF"/>
    <property type="match status" value="1"/>
</dbReference>
<keyword evidence="1" id="KW-0812">Transmembrane</keyword>
<dbReference type="Gene3D" id="3.30.70.270">
    <property type="match status" value="1"/>
</dbReference>
<dbReference type="PANTHER" id="PTHR44757">
    <property type="entry name" value="DIGUANYLATE CYCLASE DGCP"/>
    <property type="match status" value="1"/>
</dbReference>
<feature type="domain" description="PAS" evidence="2">
    <location>
        <begin position="324"/>
        <end position="361"/>
    </location>
</feature>
<dbReference type="InterPro" id="IPR029787">
    <property type="entry name" value="Nucleotide_cyclase"/>
</dbReference>
<dbReference type="Gene3D" id="3.30.450.20">
    <property type="entry name" value="PAS domain"/>
    <property type="match status" value="2"/>
</dbReference>
<dbReference type="PROSITE" id="PS50113">
    <property type="entry name" value="PAC"/>
    <property type="match status" value="1"/>
</dbReference>
<gene>
    <name evidence="6" type="ordered locus">Rru_A1805</name>
</gene>
<dbReference type="PATRIC" id="fig|269796.9.peg.1883"/>
<dbReference type="Pfam" id="PF00989">
    <property type="entry name" value="PAS"/>
    <property type="match status" value="1"/>
</dbReference>
<dbReference type="EnsemblBacteria" id="ABC22605">
    <property type="protein sequence ID" value="ABC22605"/>
    <property type="gene ID" value="Rru_A1805"/>
</dbReference>
<dbReference type="SUPFAM" id="SSF55073">
    <property type="entry name" value="Nucleotide cyclase"/>
    <property type="match status" value="1"/>
</dbReference>
<dbReference type="CDD" id="cd01949">
    <property type="entry name" value="GGDEF"/>
    <property type="match status" value="1"/>
</dbReference>
<sequence>MTFEDPSFWAALLTAATTAGAITILVALVRRNQAKGPDRRAREDAEIFLGLSDGLIVLDDGGRVSALNRAAQRMTGQEGEAAVGKSARRLLPGLESVLEGKDRLASSLGLWCRLPATGREEALASTLGALLSETTGPAGTRTVLVLRDISEQIRLTEVDDWLRVIDGHLLAGTSLGDLANDLCERVARAFGLPLLWIGVPRPEGLLVVGKGGSEAARLSAYPEGRGDEGTQGVAGRTLRSGRAQSDDAGEGWAAPTWAPGVPLGRAYCVGLRARGEVVAVLCLRGHGEAPSPALSRALEALGPRLGEAIVYERGQSLMRLQSAAIAAAANAIVITDGEGRVEWVNEAYHLLSGYERDQIIGTLPAVLAGPSAANPTAIEAWPTLRAGQVWRGEIHETHRDGRTYIVDKTITPIVDASGRLSHLVAVDEDVTARKKAEERIRYLSNYDTLTRLPNRVLFRDRLYQAVVQARRGHGGLAVMFIDLDQFSLVNDTLGHAAGDHLLMTIASRINAAAEEADTVARVGGDEFALIQTALTSADSAASLARRLIDVIRTPVDLGGREVVIGANVGIAIYPQDGTDPDNLMKNADMAMYRAVKSGDDSCCFFSNEMNAEAAVRLSLEEDLRRALDSGDQLFLHYQLQFCIESGRPVGAEALARWTHPTLGAIPPTRFIPVAEDSGLILALGDWVLGTALAEYARWRAAGCGRLTIAVNMSAVQFRQKGLVERVTDLLAQHGVPPEDLELELTESMLMQDADQAVAQLTALSQAGIRLSIDDFGTGYSSLGYLKLFRVDKLKVDQSFVRDVTEDGNDAVIARAIINLGHSLGLEVIAEGVETPEQMAYLRREGCDVVQGYLMAYPEPGETVARRLLALDALSAAPAAVVMSRSD</sequence>
<dbReference type="InterPro" id="IPR000160">
    <property type="entry name" value="GGDEF_dom"/>
</dbReference>
<dbReference type="Pfam" id="PF00990">
    <property type="entry name" value="GGDEF"/>
    <property type="match status" value="1"/>
</dbReference>
<dbReference type="GO" id="GO:0006355">
    <property type="term" value="P:regulation of DNA-templated transcription"/>
    <property type="evidence" value="ECO:0007669"/>
    <property type="project" value="InterPro"/>
</dbReference>
<dbReference type="SUPFAM" id="SSF141868">
    <property type="entry name" value="EAL domain-like"/>
    <property type="match status" value="1"/>
</dbReference>
<dbReference type="Gene3D" id="3.30.450.40">
    <property type="match status" value="1"/>
</dbReference>
<accession>Q2RTE0</accession>
<feature type="domain" description="PAC" evidence="3">
    <location>
        <begin position="390"/>
        <end position="442"/>
    </location>
</feature>
<dbReference type="CDD" id="cd00130">
    <property type="entry name" value="PAS"/>
    <property type="match status" value="2"/>
</dbReference>
<dbReference type="eggNOG" id="COG5001">
    <property type="taxonomic scope" value="Bacteria"/>
</dbReference>
<dbReference type="InterPro" id="IPR001610">
    <property type="entry name" value="PAC"/>
</dbReference>
<dbReference type="InterPro" id="IPR029016">
    <property type="entry name" value="GAF-like_dom_sf"/>
</dbReference>
<dbReference type="KEGG" id="rru:Rru_A1805"/>
<dbReference type="Pfam" id="PF13426">
    <property type="entry name" value="PAS_9"/>
    <property type="match status" value="1"/>
</dbReference>
<evidence type="ECO:0000259" key="5">
    <source>
        <dbReference type="PROSITE" id="PS50887"/>
    </source>
</evidence>
<dbReference type="SMART" id="SM00052">
    <property type="entry name" value="EAL"/>
    <property type="match status" value="1"/>
</dbReference>
<dbReference type="SMART" id="SM00267">
    <property type="entry name" value="GGDEF"/>
    <property type="match status" value="1"/>
</dbReference>
<feature type="domain" description="GGDEF" evidence="5">
    <location>
        <begin position="474"/>
        <end position="607"/>
    </location>
</feature>
<keyword evidence="7" id="KW-1185">Reference proteome</keyword>
<dbReference type="SUPFAM" id="SSF55781">
    <property type="entry name" value="GAF domain-like"/>
    <property type="match status" value="1"/>
</dbReference>
<dbReference type="SUPFAM" id="SSF55785">
    <property type="entry name" value="PYP-like sensor domain (PAS domain)"/>
    <property type="match status" value="2"/>
</dbReference>
<feature type="domain" description="EAL" evidence="4">
    <location>
        <begin position="616"/>
        <end position="871"/>
    </location>
</feature>
<dbReference type="InterPro" id="IPR000014">
    <property type="entry name" value="PAS"/>
</dbReference>
<dbReference type="PhylomeDB" id="Q2RTE0"/>
<dbReference type="SMART" id="SM00086">
    <property type="entry name" value="PAC"/>
    <property type="match status" value="1"/>
</dbReference>
<dbReference type="FunFam" id="3.20.20.450:FF:000001">
    <property type="entry name" value="Cyclic di-GMP phosphodiesterase yahA"/>
    <property type="match status" value="1"/>
</dbReference>
<dbReference type="PANTHER" id="PTHR44757:SF2">
    <property type="entry name" value="BIOFILM ARCHITECTURE MAINTENANCE PROTEIN MBAA"/>
    <property type="match status" value="1"/>
</dbReference>